<organism evidence="5">
    <name type="scientific">Timema californicum</name>
    <name type="common">California timema</name>
    <name type="synonym">Walking stick</name>
    <dbReference type="NCBI Taxonomy" id="61474"/>
    <lineage>
        <taxon>Eukaryota</taxon>
        <taxon>Metazoa</taxon>
        <taxon>Ecdysozoa</taxon>
        <taxon>Arthropoda</taxon>
        <taxon>Hexapoda</taxon>
        <taxon>Insecta</taxon>
        <taxon>Pterygota</taxon>
        <taxon>Neoptera</taxon>
        <taxon>Polyneoptera</taxon>
        <taxon>Phasmatodea</taxon>
        <taxon>Timematodea</taxon>
        <taxon>Timematoidea</taxon>
        <taxon>Timematidae</taxon>
        <taxon>Timema</taxon>
    </lineage>
</organism>
<accession>A0A7R9JL06</accession>
<name>A0A7R9JL06_TIMCA</name>
<dbReference type="GO" id="GO:0048244">
    <property type="term" value="F:phytanoyl-CoA dioxygenase activity"/>
    <property type="evidence" value="ECO:0007669"/>
    <property type="project" value="UniProtKB-EC"/>
</dbReference>
<reference evidence="5" key="1">
    <citation type="submission" date="2020-11" db="EMBL/GenBank/DDBJ databases">
        <authorList>
            <person name="Tran Van P."/>
        </authorList>
    </citation>
    <scope>NUCLEOTIDE SEQUENCE</scope>
</reference>
<dbReference type="EC" id="1.14.11.18" evidence="2"/>
<dbReference type="PANTHER" id="PTHR21308:SF1">
    <property type="entry name" value="PHYTANOYL-COA DIOXYGENASE, PEROXISOMAL"/>
    <property type="match status" value="1"/>
</dbReference>
<evidence type="ECO:0000256" key="3">
    <source>
        <dbReference type="ARBA" id="ARBA00034921"/>
    </source>
</evidence>
<protein>
    <recommendedName>
        <fullName evidence="2">phytanoyl-CoA dioxygenase</fullName>
        <ecNumber evidence="2">1.14.11.18</ecNumber>
    </recommendedName>
    <alternativeName>
        <fullName evidence="3">Phytanic acid oxidase</fullName>
    </alternativeName>
    <alternativeName>
        <fullName evidence="4">Phytanoyl-CoA alpha-hydroxylase</fullName>
    </alternativeName>
</protein>
<dbReference type="SUPFAM" id="SSF51197">
    <property type="entry name" value="Clavaminate synthase-like"/>
    <property type="match status" value="1"/>
</dbReference>
<dbReference type="AlphaFoldDB" id="A0A7R9JL06"/>
<dbReference type="PANTHER" id="PTHR21308">
    <property type="entry name" value="PHYTANOYL-COA ALPHA-HYDROXYLASE"/>
    <property type="match status" value="1"/>
</dbReference>
<evidence type="ECO:0000256" key="2">
    <source>
        <dbReference type="ARBA" id="ARBA00034809"/>
    </source>
</evidence>
<evidence type="ECO:0000256" key="4">
    <source>
        <dbReference type="ARBA" id="ARBA00034924"/>
    </source>
</evidence>
<comment type="similarity">
    <text evidence="1">Belongs to the PhyH family.</text>
</comment>
<dbReference type="Gene3D" id="2.60.120.620">
    <property type="entry name" value="q2cbj1_9rhob like domain"/>
    <property type="match status" value="1"/>
</dbReference>
<dbReference type="EMBL" id="OE205065">
    <property type="protein sequence ID" value="CAD7580797.1"/>
    <property type="molecule type" value="Genomic_DNA"/>
</dbReference>
<gene>
    <name evidence="5" type="ORF">TCMB3V08_LOCUS13330</name>
</gene>
<proteinExistence type="inferred from homology"/>
<dbReference type="InterPro" id="IPR008775">
    <property type="entry name" value="Phytyl_CoA_dOase-like"/>
</dbReference>
<dbReference type="GO" id="GO:0001561">
    <property type="term" value="P:fatty acid alpha-oxidation"/>
    <property type="evidence" value="ECO:0007669"/>
    <property type="project" value="InterPro"/>
</dbReference>
<evidence type="ECO:0000256" key="1">
    <source>
        <dbReference type="ARBA" id="ARBA00005830"/>
    </source>
</evidence>
<evidence type="ECO:0000313" key="5">
    <source>
        <dbReference type="EMBL" id="CAD7580797.1"/>
    </source>
</evidence>
<dbReference type="InterPro" id="IPR047128">
    <property type="entry name" value="PhyH"/>
</dbReference>
<sequence>MEKGDTVFFHPKLVHGSGVNRTKGFRKAISSHYASSDCHCIAVKGTTQENVAQEIEEMAKKRGFDLDYQLTVSTGLYSVHANRPVSASDAFLPHKVKNRRSTRGTDWPVVRAKTSPSPERPHTCKNRCVSQLPGTAIDTLHDA</sequence>
<dbReference type="Pfam" id="PF05721">
    <property type="entry name" value="PhyH"/>
    <property type="match status" value="1"/>
</dbReference>